<evidence type="ECO:0000313" key="15">
    <source>
        <dbReference type="Proteomes" id="UP001196870"/>
    </source>
</evidence>
<evidence type="ECO:0000256" key="4">
    <source>
        <dbReference type="ARBA" id="ARBA00022729"/>
    </source>
</evidence>
<evidence type="ECO:0000259" key="13">
    <source>
        <dbReference type="Pfam" id="PF05420"/>
    </source>
</evidence>
<sequence>MKPSLRLLCGVALLVCGEAAAQGAGPAADGAIAALLAQGDYWRQQNRPELALPRYQRVLSVDPNNAAALAGAAQVQLALGDTAAAETLTSRLRQVTTRDDPRLTGLESAARATGIRPEALAEARRLAQTGRGREAISQYRTLFGGGTPPDELAVEFYSTLAGTEDGYRAGVAGLAGVARRTPSDARAQLAYAQALTWQSATRAQGIERLQALARLPQGAAAAQQAWRQAVLWSGPTEDAVPQLQAYLAQYPDDAAVRSRLAEAQDPTRRLAMQAGEQRQRGFALLEANQTRDAARQFEDALARNPSDPDALGGLGIVRLREGRAAEAQDLLRRAIAAAPERAGQWQQALDGAGYGLDLAEGRRLAQRGDTAGAEAVFRRAAARQVSDPADAQIALGDMLLRRGDGRGAEEAYRAVLSRRPDAREALAGLARALRRQDRVAEASDIERRLPRGGEEPGSASASIRRRAAAASDPATATALLRSAVAANPSDPWARLDLARLLARQGEGLEGRAIVEDLALRGGGADAAFAAALFAESEDRLADAAAWLDRVPLRGRSPEMAALAARARAAAEVEAAVSATAAGRMFEGRQRLLAIATRPDPTGALVAAVIRGFGRLNDVRGAEEAARIASLPGRAQTPSARLVIASAMVGAGLEQQAIAMARELAGDPRLSADERRQVAALQTSAAIRTADRLNEQGNQAAAFEALRPVLTRDPMDPAANAALARLYQGAQRPREAAEVAETLLARDPRNLDARGTAVDAAIASRDLRRAEALIAEARALAPSDARVSIMDARVARAAGDPRRAMRSLELASEQRRSATGGGLGTPVRTAAVSDNPFRSGSTFAASTVAPSDPLAAEIAREAQRLRDETASQIAFAPGVRTRSGSSGLDRLTEIGASAEARLPAAGGAVTVRATPVTIDAGAIDRDVNTNRRYGTNALAGTTGGPAPRDPSASGVGFQLVYRRDNFSADVASSPVGFRNTTILGGVEVAPALGPNLRLRVTGERRSVTDSVLSWAGMEDRRTGTRWGNVTRSGGHAQLELSAGDATFYAGGGYSIFDGDNVRDNTRYEVGAGMAYRIINRPEEELTTGFNVTHFGYQRNLRYFTLGHGGYFSPQSYTALTVPIDWRVRQGDLSWRLGASIGFASFREDSAPYFPNDAGLQATLEGRAAGDPTLRTRYDGQSQSGVVVGLRGDLEYRITQQLRLGGLLSFDRSADYNEARGLLYARYTLD</sequence>
<keyword evidence="4 12" id="KW-0732">Signal</keyword>
<feature type="chain" id="PRO_5046346969" evidence="12">
    <location>
        <begin position="22"/>
        <end position="1228"/>
    </location>
</feature>
<dbReference type="PANTHER" id="PTHR45586">
    <property type="entry name" value="TPR REPEAT-CONTAINING PROTEIN PA4667"/>
    <property type="match status" value="1"/>
</dbReference>
<dbReference type="PROSITE" id="PS50005">
    <property type="entry name" value="TPR"/>
    <property type="match status" value="3"/>
</dbReference>
<organism evidence="14 15">
    <name type="scientific">Plastoroseomonas hellenica</name>
    <dbReference type="NCBI Taxonomy" id="2687306"/>
    <lineage>
        <taxon>Bacteria</taxon>
        <taxon>Pseudomonadati</taxon>
        <taxon>Pseudomonadota</taxon>
        <taxon>Alphaproteobacteria</taxon>
        <taxon>Acetobacterales</taxon>
        <taxon>Acetobacteraceae</taxon>
        <taxon>Plastoroseomonas</taxon>
    </lineage>
</organism>
<feature type="compositionally biased region" description="Basic and acidic residues" evidence="11">
    <location>
        <begin position="441"/>
        <end position="454"/>
    </location>
</feature>
<name>A0ABS5ERE4_9PROT</name>
<dbReference type="InterPro" id="IPR008410">
    <property type="entry name" value="BCSC_C"/>
</dbReference>
<keyword evidence="9" id="KW-0998">Cell outer membrane</keyword>
<gene>
    <name evidence="14" type="ORF">GXW71_00615</name>
</gene>
<feature type="domain" description="Cellulose synthase operon C C-terminal" evidence="13">
    <location>
        <begin position="889"/>
        <end position="1227"/>
    </location>
</feature>
<keyword evidence="8" id="KW-0472">Membrane</keyword>
<accession>A0ABS5ERE4</accession>
<evidence type="ECO:0000256" key="7">
    <source>
        <dbReference type="ARBA" id="ARBA00022916"/>
    </source>
</evidence>
<keyword evidence="6 10" id="KW-0802">TPR repeat</keyword>
<dbReference type="InterPro" id="IPR011990">
    <property type="entry name" value="TPR-like_helical_dom_sf"/>
</dbReference>
<feature type="repeat" description="TPR" evidence="10">
    <location>
        <begin position="389"/>
        <end position="422"/>
    </location>
</feature>
<evidence type="ECO:0000256" key="3">
    <source>
        <dbReference type="ARBA" id="ARBA00005886"/>
    </source>
</evidence>
<dbReference type="PANTHER" id="PTHR45586:SF1">
    <property type="entry name" value="LIPOPOLYSACCHARIDE ASSEMBLY PROTEIN B"/>
    <property type="match status" value="1"/>
</dbReference>
<dbReference type="EMBL" id="JAAGBB010000001">
    <property type="protein sequence ID" value="MBR0662845.1"/>
    <property type="molecule type" value="Genomic_DNA"/>
</dbReference>
<reference evidence="15" key="1">
    <citation type="journal article" date="2021" name="Syst. Appl. Microbiol.">
        <title>Roseomonas hellenica sp. nov., isolated from roots of wild-growing Alkanna tinctoria.</title>
        <authorList>
            <person name="Rat A."/>
            <person name="Naranjo H.D."/>
            <person name="Lebbe L."/>
            <person name="Cnockaert M."/>
            <person name="Krigas N."/>
            <person name="Grigoriadou K."/>
            <person name="Maloupa E."/>
            <person name="Willems A."/>
        </authorList>
    </citation>
    <scope>NUCLEOTIDE SEQUENCE [LARGE SCALE GENOMIC DNA]</scope>
    <source>
        <strain evidence="15">LMG 31523</strain>
    </source>
</reference>
<evidence type="ECO:0000256" key="6">
    <source>
        <dbReference type="ARBA" id="ARBA00022803"/>
    </source>
</evidence>
<dbReference type="RefSeq" id="WP_211850333.1">
    <property type="nucleotide sequence ID" value="NZ_JAAGBB010000001.1"/>
</dbReference>
<evidence type="ECO:0000256" key="8">
    <source>
        <dbReference type="ARBA" id="ARBA00023136"/>
    </source>
</evidence>
<evidence type="ECO:0000256" key="10">
    <source>
        <dbReference type="PROSITE-ProRule" id="PRU00339"/>
    </source>
</evidence>
<feature type="repeat" description="TPR" evidence="10">
    <location>
        <begin position="308"/>
        <end position="341"/>
    </location>
</feature>
<evidence type="ECO:0000256" key="9">
    <source>
        <dbReference type="ARBA" id="ARBA00023237"/>
    </source>
</evidence>
<dbReference type="PRINTS" id="PR01441">
    <property type="entry name" value="CELLSNTHASEC"/>
</dbReference>
<keyword evidence="7" id="KW-0135">Cellulose biosynthesis</keyword>
<proteinExistence type="inferred from homology"/>
<comment type="subcellular location">
    <subcellularLocation>
        <location evidence="1">Cell outer membrane</location>
        <topology evidence="1">Peripheral membrane protein</topology>
    </subcellularLocation>
</comment>
<evidence type="ECO:0000256" key="2">
    <source>
        <dbReference type="ARBA" id="ARBA00005186"/>
    </source>
</evidence>
<feature type="region of interest" description="Disordered" evidence="11">
    <location>
        <begin position="808"/>
        <end position="833"/>
    </location>
</feature>
<comment type="pathway">
    <text evidence="2">Glycan metabolism; bacterial cellulose biosynthesis.</text>
</comment>
<dbReference type="Pfam" id="PF05420">
    <property type="entry name" value="BCSC_C"/>
    <property type="match status" value="1"/>
</dbReference>
<evidence type="ECO:0000256" key="11">
    <source>
        <dbReference type="SAM" id="MobiDB-lite"/>
    </source>
</evidence>
<feature type="repeat" description="TPR" evidence="10">
    <location>
        <begin position="32"/>
        <end position="65"/>
    </location>
</feature>
<feature type="compositionally biased region" description="Low complexity" evidence="11">
    <location>
        <begin position="458"/>
        <end position="467"/>
    </location>
</feature>
<comment type="caution">
    <text evidence="14">The sequence shown here is derived from an EMBL/GenBank/DDBJ whole genome shotgun (WGS) entry which is preliminary data.</text>
</comment>
<dbReference type="SMART" id="SM00028">
    <property type="entry name" value="TPR"/>
    <property type="match status" value="5"/>
</dbReference>
<dbReference type="InterPro" id="IPR051012">
    <property type="entry name" value="CellSynth/LPSAsmb/PSIAsmb"/>
</dbReference>
<dbReference type="SUPFAM" id="SSF48452">
    <property type="entry name" value="TPR-like"/>
    <property type="match status" value="2"/>
</dbReference>
<evidence type="ECO:0000256" key="5">
    <source>
        <dbReference type="ARBA" id="ARBA00022737"/>
    </source>
</evidence>
<evidence type="ECO:0000256" key="12">
    <source>
        <dbReference type="SAM" id="SignalP"/>
    </source>
</evidence>
<dbReference type="InterPro" id="IPR019734">
    <property type="entry name" value="TPR_rpt"/>
</dbReference>
<protein>
    <submittedName>
        <fullName evidence="14">Tetratricopeptide repeat protein</fullName>
    </submittedName>
</protein>
<keyword evidence="15" id="KW-1185">Reference proteome</keyword>
<evidence type="ECO:0000256" key="1">
    <source>
        <dbReference type="ARBA" id="ARBA00004339"/>
    </source>
</evidence>
<evidence type="ECO:0000313" key="14">
    <source>
        <dbReference type="EMBL" id="MBR0662845.1"/>
    </source>
</evidence>
<dbReference type="Pfam" id="PF14559">
    <property type="entry name" value="TPR_19"/>
    <property type="match status" value="3"/>
</dbReference>
<keyword evidence="5" id="KW-0677">Repeat</keyword>
<dbReference type="InterPro" id="IPR003921">
    <property type="entry name" value="Cell_synth_C"/>
</dbReference>
<comment type="similarity">
    <text evidence="3">Belongs to the AcsC/BcsC family.</text>
</comment>
<dbReference type="Gene3D" id="1.25.40.10">
    <property type="entry name" value="Tetratricopeptide repeat domain"/>
    <property type="match status" value="4"/>
</dbReference>
<feature type="signal peptide" evidence="12">
    <location>
        <begin position="1"/>
        <end position="21"/>
    </location>
</feature>
<dbReference type="Pfam" id="PF13432">
    <property type="entry name" value="TPR_16"/>
    <property type="match status" value="2"/>
</dbReference>
<dbReference type="Proteomes" id="UP001196870">
    <property type="component" value="Unassembled WGS sequence"/>
</dbReference>
<feature type="region of interest" description="Disordered" evidence="11">
    <location>
        <begin position="441"/>
        <end position="467"/>
    </location>
</feature>